<sequence>MPYFLGLDFGTSGARAIAIDSDHQICCEIAIPFPVVPVEQQPTLWKRTLFSLISQVPASIRSHLNALAIDGTSSTVLICDRQGQPLHPPLMYNDAIGATPQLNQLGTIAQQILQIAPTGHCVHSSSSSLAKLLWLSQQVDLSLAQAFVHQADWLGFWLHGHLGVSDYHNSLKLGYDPALQDYPVWFDHPTLNPLQRLLPQVVAPGTRIGHPTPDISAALGLPPTCALCAGTTDSIAAFLASGASRPGEAVTSLGSTLVIKLLSQQRIDQAEYGIYSHRLGNHWLVGGASNTGGAVLAEYFSPAELQAFSALINPHQPSPWHYYPLLKPGERFPINDPHLMPCLTPRPDDPVAFLHGLLESIAGIEALGYARLVELGATPPSQIYTAGGGAQNQTWEIIRHRHLGVPLLRPQFPQAAYGTALLALQQTAISELV</sequence>
<dbReference type="Gene3D" id="3.30.420.40">
    <property type="match status" value="2"/>
</dbReference>
<evidence type="ECO:0000313" key="6">
    <source>
        <dbReference type="EMBL" id="NCJ05558.1"/>
    </source>
</evidence>
<evidence type="ECO:0000313" key="7">
    <source>
        <dbReference type="Proteomes" id="UP000607397"/>
    </source>
</evidence>
<accession>A0A8K1ZX94</accession>
<dbReference type="InterPro" id="IPR018485">
    <property type="entry name" value="FGGY_C"/>
</dbReference>
<dbReference type="Proteomes" id="UP000607397">
    <property type="component" value="Unassembled WGS sequence"/>
</dbReference>
<evidence type="ECO:0000259" key="5">
    <source>
        <dbReference type="Pfam" id="PF02782"/>
    </source>
</evidence>
<evidence type="ECO:0000259" key="4">
    <source>
        <dbReference type="Pfam" id="PF00370"/>
    </source>
</evidence>
<evidence type="ECO:0000256" key="3">
    <source>
        <dbReference type="ARBA" id="ARBA00022777"/>
    </source>
</evidence>
<proteinExistence type="inferred from homology"/>
<dbReference type="GO" id="GO:0005829">
    <property type="term" value="C:cytosol"/>
    <property type="evidence" value="ECO:0007669"/>
    <property type="project" value="TreeGrafter"/>
</dbReference>
<keyword evidence="2" id="KW-0808">Transferase</keyword>
<gene>
    <name evidence="6" type="ORF">GS597_03345</name>
</gene>
<dbReference type="InterPro" id="IPR000577">
    <property type="entry name" value="Carb_kinase_FGGY"/>
</dbReference>
<feature type="domain" description="Carbohydrate kinase FGGY N-terminal" evidence="4">
    <location>
        <begin position="3"/>
        <end position="239"/>
    </location>
</feature>
<comment type="caution">
    <text evidence="6">The sequence shown here is derived from an EMBL/GenBank/DDBJ whole genome shotgun (WGS) entry which is preliminary data.</text>
</comment>
<dbReference type="PANTHER" id="PTHR10196:SF80">
    <property type="entry name" value="D-RIBULOSE KINASE"/>
    <property type="match status" value="1"/>
</dbReference>
<dbReference type="SUPFAM" id="SSF53067">
    <property type="entry name" value="Actin-like ATPase domain"/>
    <property type="match status" value="2"/>
</dbReference>
<dbReference type="EMBL" id="WVIC01000004">
    <property type="protein sequence ID" value="NCJ05558.1"/>
    <property type="molecule type" value="Genomic_DNA"/>
</dbReference>
<dbReference type="CDD" id="cd07783">
    <property type="entry name" value="ASKHA_NBD_FGGY_SePSK_AtXK1-like"/>
    <property type="match status" value="1"/>
</dbReference>
<dbReference type="PIRSF" id="PIRSF000538">
    <property type="entry name" value="GlpK"/>
    <property type="match status" value="1"/>
</dbReference>
<dbReference type="GO" id="GO:0005997">
    <property type="term" value="P:xylulose metabolic process"/>
    <property type="evidence" value="ECO:0007669"/>
    <property type="project" value="TreeGrafter"/>
</dbReference>
<dbReference type="InterPro" id="IPR018484">
    <property type="entry name" value="FGGY_N"/>
</dbReference>
<dbReference type="RefSeq" id="WP_161824026.1">
    <property type="nucleotide sequence ID" value="NZ_WVIC01000004.1"/>
</dbReference>
<protein>
    <submittedName>
        <fullName evidence="6">Carbohydrate kinase</fullName>
    </submittedName>
</protein>
<dbReference type="PANTHER" id="PTHR10196">
    <property type="entry name" value="SUGAR KINASE"/>
    <property type="match status" value="1"/>
</dbReference>
<dbReference type="InterPro" id="IPR043129">
    <property type="entry name" value="ATPase_NBD"/>
</dbReference>
<comment type="similarity">
    <text evidence="1">Belongs to the FGGY kinase family.</text>
</comment>
<dbReference type="AlphaFoldDB" id="A0A8K1ZX94"/>
<keyword evidence="7" id="KW-1185">Reference proteome</keyword>
<dbReference type="Pfam" id="PF02782">
    <property type="entry name" value="FGGY_C"/>
    <property type="match status" value="1"/>
</dbReference>
<dbReference type="Pfam" id="PF00370">
    <property type="entry name" value="FGGY_N"/>
    <property type="match status" value="1"/>
</dbReference>
<name>A0A8K1ZX94_9CYAN</name>
<reference evidence="6" key="1">
    <citation type="submission" date="2019-12" db="EMBL/GenBank/DDBJ databases">
        <title>High-Quality draft genome sequences of three cyanobacteria isolated from the limestone walls of the Old Cathedral of Coimbra.</title>
        <authorList>
            <person name="Tiago I."/>
            <person name="Soares F."/>
            <person name="Portugal A."/>
        </authorList>
    </citation>
    <scope>NUCLEOTIDE SEQUENCE [LARGE SCALE GENOMIC DNA]</scope>
    <source>
        <strain evidence="6">C</strain>
    </source>
</reference>
<evidence type="ECO:0000256" key="1">
    <source>
        <dbReference type="ARBA" id="ARBA00009156"/>
    </source>
</evidence>
<dbReference type="GO" id="GO:0019150">
    <property type="term" value="F:D-ribulokinase activity"/>
    <property type="evidence" value="ECO:0007669"/>
    <property type="project" value="TreeGrafter"/>
</dbReference>
<dbReference type="GO" id="GO:0004856">
    <property type="term" value="F:D-xylulokinase activity"/>
    <property type="evidence" value="ECO:0007669"/>
    <property type="project" value="TreeGrafter"/>
</dbReference>
<evidence type="ECO:0000256" key="2">
    <source>
        <dbReference type="ARBA" id="ARBA00022679"/>
    </source>
</evidence>
<organism evidence="6 7">
    <name type="scientific">Petrachloros mirabilis ULC683</name>
    <dbReference type="NCBI Taxonomy" id="2781853"/>
    <lineage>
        <taxon>Bacteria</taxon>
        <taxon>Bacillati</taxon>
        <taxon>Cyanobacteriota</taxon>
        <taxon>Cyanophyceae</taxon>
        <taxon>Synechococcales</taxon>
        <taxon>Petrachlorosaceae</taxon>
        <taxon>Petrachloros</taxon>
        <taxon>Petrachloros mirabilis</taxon>
    </lineage>
</organism>
<keyword evidence="3 6" id="KW-0418">Kinase</keyword>
<feature type="domain" description="Carbohydrate kinase FGGY C-terminal" evidence="5">
    <location>
        <begin position="279"/>
        <end position="424"/>
    </location>
</feature>